<organism evidence="3 4">
    <name type="scientific">Leucocoprinus birnbaumii</name>
    <dbReference type="NCBI Taxonomy" id="56174"/>
    <lineage>
        <taxon>Eukaryota</taxon>
        <taxon>Fungi</taxon>
        <taxon>Dikarya</taxon>
        <taxon>Basidiomycota</taxon>
        <taxon>Agaricomycotina</taxon>
        <taxon>Agaricomycetes</taxon>
        <taxon>Agaricomycetidae</taxon>
        <taxon>Agaricales</taxon>
        <taxon>Agaricineae</taxon>
        <taxon>Agaricaceae</taxon>
        <taxon>Leucocoprinus</taxon>
    </lineage>
</organism>
<keyword evidence="1" id="KW-0175">Coiled coil</keyword>
<evidence type="ECO:0000313" key="3">
    <source>
        <dbReference type="EMBL" id="KAJ3558611.1"/>
    </source>
</evidence>
<evidence type="ECO:0008006" key="5">
    <source>
        <dbReference type="Google" id="ProtNLM"/>
    </source>
</evidence>
<evidence type="ECO:0000256" key="1">
    <source>
        <dbReference type="SAM" id="Coils"/>
    </source>
</evidence>
<feature type="transmembrane region" description="Helical" evidence="2">
    <location>
        <begin position="127"/>
        <end position="146"/>
    </location>
</feature>
<feature type="transmembrane region" description="Helical" evidence="2">
    <location>
        <begin position="12"/>
        <end position="31"/>
    </location>
</feature>
<name>A0AAD5VMG8_9AGAR</name>
<keyword evidence="2" id="KW-0472">Membrane</keyword>
<proteinExistence type="predicted"/>
<reference evidence="3" key="1">
    <citation type="submission" date="2022-07" db="EMBL/GenBank/DDBJ databases">
        <title>Genome Sequence of Leucocoprinus birnbaumii.</title>
        <authorList>
            <person name="Buettner E."/>
        </authorList>
    </citation>
    <scope>NUCLEOTIDE SEQUENCE</scope>
    <source>
        <strain evidence="3">VT141</strain>
    </source>
</reference>
<sequence length="258" mass="29243">MQDKLFHTRNAVLFICISLSLSALGLSAHWISATMPVFFDFEGLTDDLALPEYSLAVGAFRKNATLTSIAVELPVLIILSALFLAEGVVLNTDLQTVAPFGCNDPFEFSPLQMKFCNELVSLKGVSYSLFAILITWWLPLLIMVVIEMLHGRNTLMLSVREAKFSLHTQKQANKIANGILEEMGVKNKKGADHQHTDFAQQQQQQMQQQQQQDPQIQLQQQQEQQIQLQQLQLQQLQQQQAMLQQQQFVQPPPIKQEV</sequence>
<evidence type="ECO:0000313" key="4">
    <source>
        <dbReference type="Proteomes" id="UP001213000"/>
    </source>
</evidence>
<accession>A0AAD5VMG8</accession>
<dbReference type="EMBL" id="JANIEX010001385">
    <property type="protein sequence ID" value="KAJ3558611.1"/>
    <property type="molecule type" value="Genomic_DNA"/>
</dbReference>
<keyword evidence="2" id="KW-0812">Transmembrane</keyword>
<keyword evidence="2" id="KW-1133">Transmembrane helix</keyword>
<dbReference type="Proteomes" id="UP001213000">
    <property type="component" value="Unassembled WGS sequence"/>
</dbReference>
<dbReference type="AlphaFoldDB" id="A0AAD5VMG8"/>
<comment type="caution">
    <text evidence="3">The sequence shown here is derived from an EMBL/GenBank/DDBJ whole genome shotgun (WGS) entry which is preliminary data.</text>
</comment>
<keyword evidence="4" id="KW-1185">Reference proteome</keyword>
<protein>
    <recommendedName>
        <fullName evidence="5">Transmembrane protein</fullName>
    </recommendedName>
</protein>
<gene>
    <name evidence="3" type="ORF">NP233_g11475</name>
</gene>
<feature type="coiled-coil region" evidence="1">
    <location>
        <begin position="219"/>
        <end position="246"/>
    </location>
</feature>
<evidence type="ECO:0000256" key="2">
    <source>
        <dbReference type="SAM" id="Phobius"/>
    </source>
</evidence>